<dbReference type="GO" id="GO:0071949">
    <property type="term" value="F:FAD binding"/>
    <property type="evidence" value="ECO:0007669"/>
    <property type="project" value="InterPro"/>
</dbReference>
<dbReference type="InterPro" id="IPR016169">
    <property type="entry name" value="FAD-bd_PCMH_sub2"/>
</dbReference>
<evidence type="ECO:0000256" key="3">
    <source>
        <dbReference type="ARBA" id="ARBA00022827"/>
    </source>
</evidence>
<gene>
    <name evidence="7" type="ORF">OHC33_009478</name>
</gene>
<evidence type="ECO:0000313" key="8">
    <source>
        <dbReference type="Proteomes" id="UP001316803"/>
    </source>
</evidence>
<dbReference type="InterPro" id="IPR016166">
    <property type="entry name" value="FAD-bd_PCMH"/>
</dbReference>
<dbReference type="InterPro" id="IPR050416">
    <property type="entry name" value="FAD-linked_Oxidoreductase"/>
</dbReference>
<keyword evidence="2" id="KW-0285">Flavoprotein</keyword>
<keyword evidence="5" id="KW-0732">Signal</keyword>
<dbReference type="InterPro" id="IPR006094">
    <property type="entry name" value="Oxid_FAD_bind_N"/>
</dbReference>
<dbReference type="GO" id="GO:0016491">
    <property type="term" value="F:oxidoreductase activity"/>
    <property type="evidence" value="ECO:0007669"/>
    <property type="project" value="UniProtKB-KW"/>
</dbReference>
<evidence type="ECO:0000256" key="4">
    <source>
        <dbReference type="ARBA" id="ARBA00023002"/>
    </source>
</evidence>
<evidence type="ECO:0000256" key="2">
    <source>
        <dbReference type="ARBA" id="ARBA00022630"/>
    </source>
</evidence>
<dbReference type="Gene3D" id="3.30.465.10">
    <property type="match status" value="1"/>
</dbReference>
<evidence type="ECO:0000256" key="1">
    <source>
        <dbReference type="ARBA" id="ARBA00005466"/>
    </source>
</evidence>
<dbReference type="InterPro" id="IPR036318">
    <property type="entry name" value="FAD-bd_PCMH-like_sf"/>
</dbReference>
<comment type="caution">
    <text evidence="7">The sequence shown here is derived from an EMBL/GenBank/DDBJ whole genome shotgun (WGS) entry which is preliminary data.</text>
</comment>
<accession>A0AAN8ELI3</accession>
<protein>
    <recommendedName>
        <fullName evidence="6">FAD-binding PCMH-type domain-containing protein</fullName>
    </recommendedName>
</protein>
<keyword evidence="3" id="KW-0274">FAD</keyword>
<keyword evidence="8" id="KW-1185">Reference proteome</keyword>
<evidence type="ECO:0000313" key="7">
    <source>
        <dbReference type="EMBL" id="KAK5949486.1"/>
    </source>
</evidence>
<comment type="similarity">
    <text evidence="1">Belongs to the oxygen-dependent FAD-linked oxidoreductase family.</text>
</comment>
<dbReference type="PANTHER" id="PTHR42973:SF54">
    <property type="entry name" value="FAD-BINDING PCMH-TYPE DOMAIN-CONTAINING PROTEIN"/>
    <property type="match status" value="1"/>
</dbReference>
<feature type="chain" id="PRO_5042823868" description="FAD-binding PCMH-type domain-containing protein" evidence="5">
    <location>
        <begin position="19"/>
        <end position="507"/>
    </location>
</feature>
<dbReference type="Pfam" id="PF01565">
    <property type="entry name" value="FAD_binding_4"/>
    <property type="match status" value="1"/>
</dbReference>
<dbReference type="EMBL" id="JAKLMC020000035">
    <property type="protein sequence ID" value="KAK5949486.1"/>
    <property type="molecule type" value="Genomic_DNA"/>
</dbReference>
<evidence type="ECO:0000259" key="6">
    <source>
        <dbReference type="PROSITE" id="PS51387"/>
    </source>
</evidence>
<dbReference type="PROSITE" id="PS51387">
    <property type="entry name" value="FAD_PCMH"/>
    <property type="match status" value="1"/>
</dbReference>
<proteinExistence type="inferred from homology"/>
<keyword evidence="4" id="KW-0560">Oxidoreductase</keyword>
<feature type="domain" description="FAD-binding PCMH-type" evidence="6">
    <location>
        <begin position="64"/>
        <end position="237"/>
    </location>
</feature>
<reference evidence="7 8" key="1">
    <citation type="submission" date="2022-12" db="EMBL/GenBank/DDBJ databases">
        <title>Genomic features and morphological characterization of a novel Knufia sp. strain isolated from spacecraft assembly facility.</title>
        <authorList>
            <person name="Teixeira M."/>
            <person name="Chander A.M."/>
            <person name="Stajich J.E."/>
            <person name="Venkateswaran K."/>
        </authorList>
    </citation>
    <scope>NUCLEOTIDE SEQUENCE [LARGE SCALE GENOMIC DNA]</scope>
    <source>
        <strain evidence="7 8">FJI-L2-BK-P2</strain>
    </source>
</reference>
<sequence>MLATVFCVAVALVKNVLASHQQPLLIDPKDLHACSILEFQLPGRVSFRDSDVYKFQSESYWATNQGELSAFCHTAPRDSQELQQIMLLISQTGTFFAVKSGGHSVVANTSNVVDGIVVDLEHLNHVTVRPDLGFVDVGVGARWNDVYQKLEDTDYGVVGARAGSVGVGGYLLGGGLSPYSGVAGWACDNIVLLEVVLANGTLLEVDHGHHPDLFMALKGAGSNFGVVSRARLQLVSAHDRFDVTFIHYKAEHTMQAVHAISEYTDVANEDSGAAVSISVGGLYDGRRPTVSAVLSHPRSVLLSKVLAPFFGVGHHLVSHKRMSQLELAMMYDAMNPRGFRQHRATTTIRNDVDSLTDIVQDYVSKLHPNMSCFGDEDGQGGLLIQPLTKSHLQTGRWTNPNMLGLQEEASPLLLLSVEARHSDLHDDELIRPLISEFIYAADRNATERNASHDFRYLNYASADQFPFEHVRRDHKLWSEVQATKQKYDPHNISGKQMRHPFKIQPYS</sequence>
<dbReference type="PANTHER" id="PTHR42973">
    <property type="entry name" value="BINDING OXIDOREDUCTASE, PUTATIVE (AFU_ORTHOLOGUE AFUA_1G17690)-RELATED"/>
    <property type="match status" value="1"/>
</dbReference>
<dbReference type="Proteomes" id="UP001316803">
    <property type="component" value="Unassembled WGS sequence"/>
</dbReference>
<evidence type="ECO:0000256" key="5">
    <source>
        <dbReference type="SAM" id="SignalP"/>
    </source>
</evidence>
<organism evidence="7 8">
    <name type="scientific">Knufia fluminis</name>
    <dbReference type="NCBI Taxonomy" id="191047"/>
    <lineage>
        <taxon>Eukaryota</taxon>
        <taxon>Fungi</taxon>
        <taxon>Dikarya</taxon>
        <taxon>Ascomycota</taxon>
        <taxon>Pezizomycotina</taxon>
        <taxon>Eurotiomycetes</taxon>
        <taxon>Chaetothyriomycetidae</taxon>
        <taxon>Chaetothyriales</taxon>
        <taxon>Trichomeriaceae</taxon>
        <taxon>Knufia</taxon>
    </lineage>
</organism>
<dbReference type="SUPFAM" id="SSF56176">
    <property type="entry name" value="FAD-binding/transporter-associated domain-like"/>
    <property type="match status" value="1"/>
</dbReference>
<dbReference type="AlphaFoldDB" id="A0AAN8ELI3"/>
<name>A0AAN8ELI3_9EURO</name>
<feature type="signal peptide" evidence="5">
    <location>
        <begin position="1"/>
        <end position="18"/>
    </location>
</feature>